<name>A0A844FUR9_9FIRM</name>
<dbReference type="PROSITE" id="PS51257">
    <property type="entry name" value="PROKAR_LIPOPROTEIN"/>
    <property type="match status" value="1"/>
</dbReference>
<proteinExistence type="predicted"/>
<reference evidence="2 3" key="1">
    <citation type="submission" date="2019-08" db="EMBL/GenBank/DDBJ databases">
        <title>In-depth cultivation of the pig gut microbiome towards novel bacterial diversity and tailored functional studies.</title>
        <authorList>
            <person name="Wylensek D."/>
            <person name="Hitch T.C.A."/>
            <person name="Clavel T."/>
        </authorList>
    </citation>
    <scope>NUCLEOTIDE SEQUENCE [LARGE SCALE GENOMIC DNA]</scope>
    <source>
        <strain evidence="2 3">CA-Schmier-601-WT-3</strain>
    </source>
</reference>
<sequence>MKSVRLEKYNAFFSFGVLSCLFIVKQLHIELPFIFVLFFIVMFVITEIALFVLALKEDRKLRKAWAVMTLIVVLTLAYFVAFMLK</sequence>
<organism evidence="2 3">
    <name type="scientific">Sharpea porci</name>
    <dbReference type="NCBI Taxonomy" id="2652286"/>
    <lineage>
        <taxon>Bacteria</taxon>
        <taxon>Bacillati</taxon>
        <taxon>Bacillota</taxon>
        <taxon>Erysipelotrichia</taxon>
        <taxon>Erysipelotrichales</taxon>
        <taxon>Coprobacillaceae</taxon>
        <taxon>Sharpea</taxon>
    </lineage>
</organism>
<keyword evidence="3" id="KW-1185">Reference proteome</keyword>
<evidence type="ECO:0000313" key="2">
    <source>
        <dbReference type="EMBL" id="MST89811.1"/>
    </source>
</evidence>
<keyword evidence="1" id="KW-0472">Membrane</keyword>
<gene>
    <name evidence="2" type="ORF">FYJ79_09535</name>
</gene>
<keyword evidence="1" id="KW-1133">Transmembrane helix</keyword>
<evidence type="ECO:0008006" key="4">
    <source>
        <dbReference type="Google" id="ProtNLM"/>
    </source>
</evidence>
<evidence type="ECO:0000313" key="3">
    <source>
        <dbReference type="Proteomes" id="UP000442619"/>
    </source>
</evidence>
<dbReference type="RefSeq" id="WP_154517483.1">
    <property type="nucleotide sequence ID" value="NZ_JAXFJJ010000028.1"/>
</dbReference>
<dbReference type="AlphaFoldDB" id="A0A844FUR9"/>
<dbReference type="EMBL" id="VUNM01000025">
    <property type="protein sequence ID" value="MST89811.1"/>
    <property type="molecule type" value="Genomic_DNA"/>
</dbReference>
<feature type="transmembrane region" description="Helical" evidence="1">
    <location>
        <begin position="65"/>
        <end position="84"/>
    </location>
</feature>
<evidence type="ECO:0000256" key="1">
    <source>
        <dbReference type="SAM" id="Phobius"/>
    </source>
</evidence>
<protein>
    <recommendedName>
        <fullName evidence="4">DUF3953 domain-containing protein</fullName>
    </recommendedName>
</protein>
<comment type="caution">
    <text evidence="2">The sequence shown here is derived from an EMBL/GenBank/DDBJ whole genome shotgun (WGS) entry which is preliminary data.</text>
</comment>
<keyword evidence="1" id="KW-0812">Transmembrane</keyword>
<feature type="transmembrane region" description="Helical" evidence="1">
    <location>
        <begin position="33"/>
        <end position="53"/>
    </location>
</feature>
<feature type="transmembrane region" description="Helical" evidence="1">
    <location>
        <begin position="9"/>
        <end position="27"/>
    </location>
</feature>
<accession>A0A844FUR9</accession>
<dbReference type="Proteomes" id="UP000442619">
    <property type="component" value="Unassembled WGS sequence"/>
</dbReference>